<keyword evidence="2" id="KW-0812">Transmembrane</keyword>
<dbReference type="Proteomes" id="UP001059672">
    <property type="component" value="Chromosome"/>
</dbReference>
<feature type="transmembrane region" description="Helical" evidence="2">
    <location>
        <begin position="26"/>
        <end position="50"/>
    </location>
</feature>
<name>A0ABY5HBT4_9PSED</name>
<dbReference type="RefSeq" id="WP_255839103.1">
    <property type="nucleotide sequence ID" value="NZ_CP073346.1"/>
</dbReference>
<evidence type="ECO:0008006" key="5">
    <source>
        <dbReference type="Google" id="ProtNLM"/>
    </source>
</evidence>
<accession>A0ABY5HBT4</accession>
<evidence type="ECO:0000313" key="3">
    <source>
        <dbReference type="EMBL" id="UTW08466.1"/>
    </source>
</evidence>
<gene>
    <name evidence="3" type="ORF">KDW96_03830</name>
</gene>
<dbReference type="EMBL" id="CP073346">
    <property type="protein sequence ID" value="UTW08466.1"/>
    <property type="molecule type" value="Genomic_DNA"/>
</dbReference>
<proteinExistence type="predicted"/>
<keyword evidence="4" id="KW-1185">Reference proteome</keyword>
<organism evidence="3 4">
    <name type="scientific">Pseudomonas benzenivorans</name>
    <dbReference type="NCBI Taxonomy" id="556533"/>
    <lineage>
        <taxon>Bacteria</taxon>
        <taxon>Pseudomonadati</taxon>
        <taxon>Pseudomonadota</taxon>
        <taxon>Gammaproteobacteria</taxon>
        <taxon>Pseudomonadales</taxon>
        <taxon>Pseudomonadaceae</taxon>
        <taxon>Pseudomonas</taxon>
    </lineage>
</organism>
<protein>
    <recommendedName>
        <fullName evidence="5">Type IV pilus assembly protein PilW</fullName>
    </recommendedName>
</protein>
<reference evidence="3" key="1">
    <citation type="submission" date="2021-04" db="EMBL/GenBank/DDBJ databases">
        <title>Oceanospirillales bacteria with DddD are important DMSP degraders in coastal seawater.</title>
        <authorList>
            <person name="Liu J."/>
        </authorList>
    </citation>
    <scope>NUCLEOTIDE SEQUENCE</scope>
    <source>
        <strain evidence="3">D13-4</strain>
    </source>
</reference>
<sequence length="390" mass="41012">MLSPKTAKTQAGGAAPRGPRKNQGGFVITVELLLLITILVFGTLVGIVAIRDALVKRYVSQQSQKVIVVDAQGKVLGEAADFDEHDAPRLFYIDRSQASSYRTLIGIRDDRFTSREPLYYAGNSCEGDPCIKSVSNELTDNSGVDGLSGSGSVSYFNALQGQPNYGVGQGASGLPGALFRETAQSCPVEAADIGSRWISQKVAQGAPCEAVSLDDTATEPAYSACLVTGLEPCDCPAGYEDEGDVLASYLPQINVALDATLSTVNSLLVPGLQLEPIEVGTLCCPQAMSLQESDLVDAAVYSAITQVLERANVNGAVRRTLDELLAPLQRDLVCGAFVQLKAAEPVTDPSDPSQNALDAFTAPFRVNLPPAAGDSAWRSVPPTGEGTFAP</sequence>
<evidence type="ECO:0000313" key="4">
    <source>
        <dbReference type="Proteomes" id="UP001059672"/>
    </source>
</evidence>
<evidence type="ECO:0000256" key="2">
    <source>
        <dbReference type="SAM" id="Phobius"/>
    </source>
</evidence>
<evidence type="ECO:0000256" key="1">
    <source>
        <dbReference type="SAM" id="MobiDB-lite"/>
    </source>
</evidence>
<feature type="region of interest" description="Disordered" evidence="1">
    <location>
        <begin position="371"/>
        <end position="390"/>
    </location>
</feature>
<keyword evidence="2" id="KW-1133">Transmembrane helix</keyword>
<keyword evidence="2" id="KW-0472">Membrane</keyword>